<evidence type="ECO:0000313" key="3">
    <source>
        <dbReference type="EMBL" id="CAI9174417.1"/>
    </source>
</evidence>
<feature type="region of interest" description="Disordered" evidence="1">
    <location>
        <begin position="101"/>
        <end position="141"/>
    </location>
</feature>
<feature type="signal peptide" evidence="2">
    <location>
        <begin position="1"/>
        <end position="19"/>
    </location>
</feature>
<proteinExistence type="predicted"/>
<accession>A0ABN8ZNS7</accession>
<protein>
    <recommendedName>
        <fullName evidence="5">Secreted protein</fullName>
    </recommendedName>
</protein>
<sequence length="182" mass="19362">MSPWSWFLLRTLCLLPVSSGPPCSVPASANCELKPPNKARGRRGRCSLLAPPGGWGGYLPSSPSSALSNPEPTRQARLPPALAVPPISHFSPRPRFLFPVGAQPSGHTRLSPPALPSVNRRESRARSPESRQPASLEIGARTCEDPVGPELGLLYFEVCSARSSVAFHFCSYGNGNKPAAVA</sequence>
<evidence type="ECO:0000313" key="4">
    <source>
        <dbReference type="Proteomes" id="UP001176941"/>
    </source>
</evidence>
<keyword evidence="2" id="KW-0732">Signal</keyword>
<feature type="chain" id="PRO_5047238869" description="Secreted protein" evidence="2">
    <location>
        <begin position="20"/>
        <end position="182"/>
    </location>
</feature>
<evidence type="ECO:0000256" key="1">
    <source>
        <dbReference type="SAM" id="MobiDB-lite"/>
    </source>
</evidence>
<name>A0ABN8ZNS7_RANTA</name>
<feature type="compositionally biased region" description="Basic and acidic residues" evidence="1">
    <location>
        <begin position="119"/>
        <end position="129"/>
    </location>
</feature>
<evidence type="ECO:0008006" key="5">
    <source>
        <dbReference type="Google" id="ProtNLM"/>
    </source>
</evidence>
<dbReference type="Proteomes" id="UP001176941">
    <property type="component" value="Chromosome 4"/>
</dbReference>
<gene>
    <name evidence="3" type="ORF">MRATA1EN1_LOCUS23379</name>
</gene>
<keyword evidence="4" id="KW-1185">Reference proteome</keyword>
<organism evidence="3 4">
    <name type="scientific">Rangifer tarandus platyrhynchus</name>
    <name type="common">Svalbard reindeer</name>
    <dbReference type="NCBI Taxonomy" id="3082113"/>
    <lineage>
        <taxon>Eukaryota</taxon>
        <taxon>Metazoa</taxon>
        <taxon>Chordata</taxon>
        <taxon>Craniata</taxon>
        <taxon>Vertebrata</taxon>
        <taxon>Euteleostomi</taxon>
        <taxon>Mammalia</taxon>
        <taxon>Eutheria</taxon>
        <taxon>Laurasiatheria</taxon>
        <taxon>Artiodactyla</taxon>
        <taxon>Ruminantia</taxon>
        <taxon>Pecora</taxon>
        <taxon>Cervidae</taxon>
        <taxon>Odocoileinae</taxon>
        <taxon>Rangifer</taxon>
    </lineage>
</organism>
<reference evidence="3" key="1">
    <citation type="submission" date="2023-04" db="EMBL/GenBank/DDBJ databases">
        <authorList>
            <consortium name="ELIXIR-Norway"/>
        </authorList>
    </citation>
    <scope>NUCLEOTIDE SEQUENCE [LARGE SCALE GENOMIC DNA]</scope>
</reference>
<evidence type="ECO:0000256" key="2">
    <source>
        <dbReference type="SAM" id="SignalP"/>
    </source>
</evidence>
<dbReference type="EMBL" id="OX459940">
    <property type="protein sequence ID" value="CAI9174417.1"/>
    <property type="molecule type" value="Genomic_DNA"/>
</dbReference>